<name>A0A8S5T0M3_9CAUD</name>
<protein>
    <submittedName>
        <fullName evidence="2">Uncharacterized protein</fullName>
    </submittedName>
</protein>
<feature type="region of interest" description="Disordered" evidence="1">
    <location>
        <begin position="1"/>
        <end position="41"/>
    </location>
</feature>
<accession>A0A8S5T0M3</accession>
<feature type="compositionally biased region" description="Basic residues" evidence="1">
    <location>
        <begin position="1"/>
        <end position="10"/>
    </location>
</feature>
<sequence>MEKYVQRKSQKQALVRRNYGTEESNNKLRSALQGTRKAGQDEREILGRTREKQVFCLQYGSVYVRQHQAQEKEEGERKMSRAAHFLDKYRFQIEEMVKLRCTDDHILKVLHDTQKDVQFSKETLVRYMDETGIRKRRVVKGWTQEQVFEWEEYCKNLRGNERIKGMLIVPGDKKKEK</sequence>
<organism evidence="2">
    <name type="scientific">Siphoviridae sp. ctKFk2</name>
    <dbReference type="NCBI Taxonomy" id="2827841"/>
    <lineage>
        <taxon>Viruses</taxon>
        <taxon>Duplodnaviria</taxon>
        <taxon>Heunggongvirae</taxon>
        <taxon>Uroviricota</taxon>
        <taxon>Caudoviricetes</taxon>
    </lineage>
</organism>
<evidence type="ECO:0000256" key="1">
    <source>
        <dbReference type="SAM" id="MobiDB-lite"/>
    </source>
</evidence>
<dbReference type="EMBL" id="BK032722">
    <property type="protein sequence ID" value="DAF56817.1"/>
    <property type="molecule type" value="Genomic_DNA"/>
</dbReference>
<evidence type="ECO:0000313" key="2">
    <source>
        <dbReference type="EMBL" id="DAF56817.1"/>
    </source>
</evidence>
<reference evidence="2" key="1">
    <citation type="journal article" date="2021" name="Proc. Natl. Acad. Sci. U.S.A.">
        <title>A Catalog of Tens of Thousands of Viruses from Human Metagenomes Reveals Hidden Associations with Chronic Diseases.</title>
        <authorList>
            <person name="Tisza M.J."/>
            <person name="Buck C.B."/>
        </authorList>
    </citation>
    <scope>NUCLEOTIDE SEQUENCE</scope>
    <source>
        <strain evidence="2">CtKFk2</strain>
    </source>
</reference>
<proteinExistence type="predicted"/>